<feature type="domain" description="Late embryogenesis abundant protein LEA-2 subgroup" evidence="1">
    <location>
        <begin position="71"/>
        <end position="149"/>
    </location>
</feature>
<reference evidence="2" key="1">
    <citation type="journal article" date="2020" name="mSystems">
        <title>Genome- and Community-Level Interaction Insights into Carbon Utilization and Element Cycling Functions of Hydrothermarchaeota in Hydrothermal Sediment.</title>
        <authorList>
            <person name="Zhou Z."/>
            <person name="Liu Y."/>
            <person name="Xu W."/>
            <person name="Pan J."/>
            <person name="Luo Z.H."/>
            <person name="Li M."/>
        </authorList>
    </citation>
    <scope>NUCLEOTIDE SEQUENCE [LARGE SCALE GENOMIC DNA]</scope>
    <source>
        <strain evidence="2">HyVt-523</strain>
    </source>
</reference>
<dbReference type="InterPro" id="IPR004864">
    <property type="entry name" value="LEA_2"/>
</dbReference>
<gene>
    <name evidence="2" type="ORF">ENJ85_04400</name>
</gene>
<evidence type="ECO:0000259" key="1">
    <source>
        <dbReference type="Pfam" id="PF03168"/>
    </source>
</evidence>
<dbReference type="Proteomes" id="UP000886105">
    <property type="component" value="Unassembled WGS sequence"/>
</dbReference>
<dbReference type="Pfam" id="PF03168">
    <property type="entry name" value="LEA_2"/>
    <property type="match status" value="1"/>
</dbReference>
<organism evidence="2">
    <name type="scientific">Oceanithermus profundus</name>
    <dbReference type="NCBI Taxonomy" id="187137"/>
    <lineage>
        <taxon>Bacteria</taxon>
        <taxon>Thermotogati</taxon>
        <taxon>Deinococcota</taxon>
        <taxon>Deinococci</taxon>
        <taxon>Thermales</taxon>
        <taxon>Thermaceae</taxon>
        <taxon>Oceanithermus</taxon>
    </lineage>
</organism>
<dbReference type="EMBL" id="DRNZ01000272">
    <property type="protein sequence ID" value="HHO58398.1"/>
    <property type="molecule type" value="Genomic_DNA"/>
</dbReference>
<protein>
    <recommendedName>
        <fullName evidence="1">Late embryogenesis abundant protein LEA-2 subgroup domain-containing protein</fullName>
    </recommendedName>
</protein>
<comment type="caution">
    <text evidence="2">The sequence shown here is derived from an EMBL/GenBank/DDBJ whole genome shotgun (WGS) entry which is preliminary data.</text>
</comment>
<sequence>MARSRTSAGQVAGRGVVAVKKKVALLAVLALVLAACVPGVKKPEPPQARVEGFDLISVDPFSGEARFALRLRVTNPNAFELPLLESRLALTFDRARLPFDLPAVTLPPAGFEVVETRVTVPLTESAEGVGKLLRGEAVRLRVDGRVRVQVGPVPLDLGPFTLFDETVRVDLRFAWPRFELDPQQSRLSLSGGRLEVVVGFRVANPNPVGFYLRGPVALRVGGRSVAEATLDMPLRPRQTGSGALAFRVDLAHVPGAAAALVSGLPVELAGAVRAEVPGVWQTLLDVAFGGRVR</sequence>
<dbReference type="AlphaFoldDB" id="A0A7C5WWB3"/>
<accession>A0A7C5WWB3</accession>
<dbReference type="SUPFAM" id="SSF117070">
    <property type="entry name" value="LEA14-like"/>
    <property type="match status" value="1"/>
</dbReference>
<proteinExistence type="predicted"/>
<evidence type="ECO:0000313" key="2">
    <source>
        <dbReference type="EMBL" id="HHO58398.1"/>
    </source>
</evidence>
<name>A0A7C5WWB3_9DEIN</name>
<dbReference type="Gene3D" id="2.60.40.1820">
    <property type="match status" value="2"/>
</dbReference>